<protein>
    <submittedName>
        <fullName evidence="2">PDDEXK-like uncharacterized protein DUF3799</fullName>
    </submittedName>
</protein>
<dbReference type="EMBL" id="PJMW01000002">
    <property type="protein sequence ID" value="PKV80861.1"/>
    <property type="molecule type" value="Genomic_DNA"/>
</dbReference>
<proteinExistence type="predicted"/>
<evidence type="ECO:0000313" key="3">
    <source>
        <dbReference type="Proteomes" id="UP000233766"/>
    </source>
</evidence>
<dbReference type="AlphaFoldDB" id="A0A2N3VGV8"/>
<sequence length="287" mass="31889">MTAPTEPGVYAGVPESVYHGDTPRLVNGKHVGSLSSSAGRKLLELAPAEWRYAQDHPQVREVTEAMEFGSAVHTAVLGVGDPIVIVDAGDWKKKADQETRKAIRAEGGIPLLPKQLAKVHAMRDAVRQHEVAGPLFASGTPEVSGYARDPETGVMLRARIDWLRELGGGRRVAIDLKTADSSDPEEFGKECGKFEYHVQQPWYEDVFAERGMPLTHWLWVVVAKRPPHLVSVCELPPRAVDLGRAIKRRAVDTYARCAEADDWPGHLPVIHQIDLPYWAYKQEENQQ</sequence>
<comment type="caution">
    <text evidence="2">The sequence shown here is derived from an EMBL/GenBank/DDBJ whole genome shotgun (WGS) entry which is preliminary data.</text>
</comment>
<feature type="domain" description="Putative exodeoxyribonuclease 8 PDDEXK-like" evidence="1">
    <location>
        <begin position="54"/>
        <end position="266"/>
    </location>
</feature>
<accession>A0A2N3VGV8</accession>
<organism evidence="2 3">
    <name type="scientific">Nocardia fluminea</name>
    <dbReference type="NCBI Taxonomy" id="134984"/>
    <lineage>
        <taxon>Bacteria</taxon>
        <taxon>Bacillati</taxon>
        <taxon>Actinomycetota</taxon>
        <taxon>Actinomycetes</taxon>
        <taxon>Mycobacteriales</taxon>
        <taxon>Nocardiaceae</taxon>
        <taxon>Nocardia</taxon>
    </lineage>
</organism>
<gene>
    <name evidence="2" type="ORF">ATK86_5298</name>
</gene>
<keyword evidence="3" id="KW-1185">Reference proteome</keyword>
<dbReference type="Gene3D" id="3.90.320.10">
    <property type="match status" value="1"/>
</dbReference>
<evidence type="ECO:0000259" key="1">
    <source>
        <dbReference type="Pfam" id="PF12684"/>
    </source>
</evidence>
<dbReference type="InterPro" id="IPR011604">
    <property type="entry name" value="PDDEXK-like_dom_sf"/>
</dbReference>
<dbReference type="Pfam" id="PF12684">
    <property type="entry name" value="DUF3799"/>
    <property type="match status" value="1"/>
</dbReference>
<evidence type="ECO:0000313" key="2">
    <source>
        <dbReference type="EMBL" id="PKV80861.1"/>
    </source>
</evidence>
<name>A0A2N3VGV8_9NOCA</name>
<dbReference type="OrthoDB" id="3292504at2"/>
<dbReference type="InterPro" id="IPR024432">
    <property type="entry name" value="Put_RecE_PDDEXK-like_dom"/>
</dbReference>
<dbReference type="Proteomes" id="UP000233766">
    <property type="component" value="Unassembled WGS sequence"/>
</dbReference>
<reference evidence="2 3" key="1">
    <citation type="submission" date="2017-12" db="EMBL/GenBank/DDBJ databases">
        <title>Sequencing the genomes of 1000 Actinobacteria strains.</title>
        <authorList>
            <person name="Klenk H.-P."/>
        </authorList>
    </citation>
    <scope>NUCLEOTIDE SEQUENCE [LARGE SCALE GENOMIC DNA]</scope>
    <source>
        <strain evidence="2 3">DSM 44489</strain>
    </source>
</reference>
<dbReference type="RefSeq" id="WP_101466712.1">
    <property type="nucleotide sequence ID" value="NZ_PJMW01000002.1"/>
</dbReference>